<dbReference type="RefSeq" id="XP_023090075.1">
    <property type="nucleotide sequence ID" value="XM_023235013.1"/>
</dbReference>
<proteinExistence type="inferred from homology"/>
<keyword evidence="11" id="KW-1185">Reference proteome</keyword>
<sequence length="598" mass="66527">MDDSKVKSDGDTPPGDLMSQVEQRIKNPLADLTPAQVLQDVEHFANEHGLRDILDHLKKGALIARDPDNFETVENMTDDDITVIARETTHKWRQPWPLYFTIGLCSIGAAVQGWDQTGSNGANLSFPDALGIPEKGALKARNQWLVGILNSAPYLATAFGGCWISDPLNKYLGRRGVIFISAIFCLLTPIGSAVAQTWPQLFVTRLLMGIGMGLKGATIPIYCAENTPANIRGGLVMSWQLWTAFGIFLGTSANLAVKDTGAISWRLQLGSAFIPALPLTLGVFLCPESPRWYLKKGQVRKAYQSLCKLRNSNLQAARDLYYIYTQIKIEEELVGKHDFLVRLGELFTIPRVRRATLASWTVMLAQQMCGINIVAFYSSTIFAQAGANVTEALLASWGFGLINFLFAFPAVFTIDTYGRRALLLFTFPQMAWTLLAAGFSFYIPQEQTAHLACISLFVFMFAAFYSVGEGPVPFAYSAEVFPLSHREVGMSFAVATNLFWAAVLGITFPRMLAVMSPTGAFAFYAGLNVTACIMIFFLVPETKQRTLEELDYVFAVPVRMHSGYQLKKALPYWVKRYIFRRNVKLDPLYQFDHVATHT</sequence>
<evidence type="ECO:0000256" key="8">
    <source>
        <dbReference type="SAM" id="Phobius"/>
    </source>
</evidence>
<dbReference type="Gene3D" id="1.20.1250.20">
    <property type="entry name" value="MFS general substrate transporter like domains"/>
    <property type="match status" value="1"/>
</dbReference>
<dbReference type="PROSITE" id="PS00217">
    <property type="entry name" value="SUGAR_TRANSPORT_2"/>
    <property type="match status" value="1"/>
</dbReference>
<keyword evidence="6 8" id="KW-0472">Membrane</keyword>
<dbReference type="Pfam" id="PF00083">
    <property type="entry name" value="Sugar_tr"/>
    <property type="match status" value="1"/>
</dbReference>
<dbReference type="HOGENOM" id="CLU_001265_43_5_1"/>
<feature type="transmembrane region" description="Helical" evidence="8">
    <location>
        <begin position="421"/>
        <end position="443"/>
    </location>
</feature>
<dbReference type="SUPFAM" id="SSF103473">
    <property type="entry name" value="MFS general substrate transporter"/>
    <property type="match status" value="1"/>
</dbReference>
<comment type="subcellular location">
    <subcellularLocation>
        <location evidence="1">Membrane</location>
        <topology evidence="1">Multi-pass membrane protein</topology>
    </subcellularLocation>
</comment>
<dbReference type="PROSITE" id="PS50850">
    <property type="entry name" value="MFS"/>
    <property type="match status" value="1"/>
</dbReference>
<dbReference type="OMA" id="PYIASAC"/>
<feature type="transmembrane region" description="Helical" evidence="8">
    <location>
        <begin position="235"/>
        <end position="257"/>
    </location>
</feature>
<keyword evidence="3 7" id="KW-0813">Transport</keyword>
<feature type="transmembrane region" description="Helical" evidence="8">
    <location>
        <begin position="449"/>
        <end position="467"/>
    </location>
</feature>
<comment type="similarity">
    <text evidence="2 7">Belongs to the major facilitator superfamily. Sugar transporter (TC 2.A.1.1) family.</text>
</comment>
<dbReference type="PANTHER" id="PTHR48020:SF4">
    <property type="entry name" value="SYMPORT, PUTATIVE (AFU_ORTHOLOGUE AFUA_3G11790)-RELATED"/>
    <property type="match status" value="1"/>
</dbReference>
<evidence type="ECO:0000256" key="3">
    <source>
        <dbReference type="ARBA" id="ARBA00022448"/>
    </source>
</evidence>
<dbReference type="VEuPathDB" id="FungiDB:AO090003000742"/>
<accession>Q2UKN0</accession>
<evidence type="ECO:0000256" key="4">
    <source>
        <dbReference type="ARBA" id="ARBA00022692"/>
    </source>
</evidence>
<evidence type="ECO:0000259" key="9">
    <source>
        <dbReference type="PROSITE" id="PS50850"/>
    </source>
</evidence>
<protein>
    <submittedName>
        <fullName evidence="10">DNA, SC003</fullName>
    </submittedName>
</protein>
<feature type="transmembrane region" description="Helical" evidence="8">
    <location>
        <begin position="176"/>
        <end position="195"/>
    </location>
</feature>
<dbReference type="KEGG" id="aor:AO090003000742"/>
<dbReference type="GeneID" id="5991870"/>
<feature type="transmembrane region" description="Helical" evidence="8">
    <location>
        <begin position="201"/>
        <end position="223"/>
    </location>
</feature>
<dbReference type="Proteomes" id="UP000006564">
    <property type="component" value="Chromosome 2"/>
</dbReference>
<dbReference type="PRINTS" id="PR00171">
    <property type="entry name" value="SUGRTRNSPORT"/>
</dbReference>
<dbReference type="InterPro" id="IPR005829">
    <property type="entry name" value="Sugar_transporter_CS"/>
</dbReference>
<feature type="transmembrane region" description="Helical" evidence="8">
    <location>
        <begin position="144"/>
        <end position="164"/>
    </location>
</feature>
<feature type="domain" description="Major facilitator superfamily (MFS) profile" evidence="9">
    <location>
        <begin position="101"/>
        <end position="543"/>
    </location>
</feature>
<name>Q2UKN0_ASPOR</name>
<dbReference type="GO" id="GO:0016020">
    <property type="term" value="C:membrane"/>
    <property type="evidence" value="ECO:0007669"/>
    <property type="project" value="UniProtKB-SubCell"/>
</dbReference>
<evidence type="ECO:0000313" key="10">
    <source>
        <dbReference type="EMBL" id="BAE57885.1"/>
    </source>
</evidence>
<feature type="transmembrane region" description="Helical" evidence="8">
    <location>
        <begin position="96"/>
        <end position="114"/>
    </location>
</feature>
<evidence type="ECO:0000256" key="5">
    <source>
        <dbReference type="ARBA" id="ARBA00022989"/>
    </source>
</evidence>
<evidence type="ECO:0000256" key="1">
    <source>
        <dbReference type="ARBA" id="ARBA00004141"/>
    </source>
</evidence>
<feature type="transmembrane region" description="Helical" evidence="8">
    <location>
        <begin position="520"/>
        <end position="539"/>
    </location>
</feature>
<evidence type="ECO:0000256" key="6">
    <source>
        <dbReference type="ARBA" id="ARBA00023136"/>
    </source>
</evidence>
<dbReference type="EMBL" id="AP007155">
    <property type="protein sequence ID" value="BAE57885.1"/>
    <property type="molecule type" value="Genomic_DNA"/>
</dbReference>
<dbReference type="FunFam" id="1.20.1250.20:FF:000100">
    <property type="entry name" value="MFS sugar transporter, putative"/>
    <property type="match status" value="1"/>
</dbReference>
<dbReference type="GO" id="GO:0022857">
    <property type="term" value="F:transmembrane transporter activity"/>
    <property type="evidence" value="ECO:0007669"/>
    <property type="project" value="InterPro"/>
</dbReference>
<organism evidence="10 11">
    <name type="scientific">Aspergillus oryzae (strain ATCC 42149 / RIB 40)</name>
    <name type="common">Yellow koji mold</name>
    <dbReference type="NCBI Taxonomy" id="510516"/>
    <lineage>
        <taxon>Eukaryota</taxon>
        <taxon>Fungi</taxon>
        <taxon>Dikarya</taxon>
        <taxon>Ascomycota</taxon>
        <taxon>Pezizomycotina</taxon>
        <taxon>Eurotiomycetes</taxon>
        <taxon>Eurotiomycetidae</taxon>
        <taxon>Eurotiales</taxon>
        <taxon>Aspergillaceae</taxon>
        <taxon>Aspergillus</taxon>
        <taxon>Aspergillus subgen. Circumdati</taxon>
    </lineage>
</organism>
<gene>
    <name evidence="10" type="ORF">AO090003000742</name>
</gene>
<dbReference type="EMBL" id="BA000050">
    <property type="protein sequence ID" value="BAE57885.1"/>
    <property type="molecule type" value="Genomic_DNA"/>
</dbReference>
<feature type="transmembrane region" description="Helical" evidence="8">
    <location>
        <begin position="357"/>
        <end position="382"/>
    </location>
</feature>
<dbReference type="PANTHER" id="PTHR48020">
    <property type="entry name" value="PROTON MYO-INOSITOL COTRANSPORTER"/>
    <property type="match status" value="1"/>
</dbReference>
<dbReference type="InterPro" id="IPR005828">
    <property type="entry name" value="MFS_sugar_transport-like"/>
</dbReference>
<keyword evidence="4 8" id="KW-0812">Transmembrane</keyword>
<evidence type="ECO:0000313" key="11">
    <source>
        <dbReference type="Proteomes" id="UP000006564"/>
    </source>
</evidence>
<dbReference type="AlphaFoldDB" id="Q2UKN0"/>
<evidence type="ECO:0000256" key="7">
    <source>
        <dbReference type="RuleBase" id="RU003346"/>
    </source>
</evidence>
<dbReference type="GO" id="GO:0015798">
    <property type="term" value="P:myo-inositol transport"/>
    <property type="evidence" value="ECO:0007669"/>
    <property type="project" value="UniProtKB-ARBA"/>
</dbReference>
<dbReference type="InterPro" id="IPR020846">
    <property type="entry name" value="MFS_dom"/>
</dbReference>
<dbReference type="NCBIfam" id="TIGR00879">
    <property type="entry name" value="SP"/>
    <property type="match status" value="1"/>
</dbReference>
<feature type="transmembrane region" description="Helical" evidence="8">
    <location>
        <begin position="263"/>
        <end position="286"/>
    </location>
</feature>
<feature type="transmembrane region" description="Helical" evidence="8">
    <location>
        <begin position="488"/>
        <end position="508"/>
    </location>
</feature>
<feature type="transmembrane region" description="Helical" evidence="8">
    <location>
        <begin position="394"/>
        <end position="414"/>
    </location>
</feature>
<dbReference type="GO" id="GO:0015791">
    <property type="term" value="P:polyol transmembrane transport"/>
    <property type="evidence" value="ECO:0007669"/>
    <property type="project" value="UniProtKB-ARBA"/>
</dbReference>
<keyword evidence="5 8" id="KW-1133">Transmembrane helix</keyword>
<dbReference type="InterPro" id="IPR050814">
    <property type="entry name" value="Myo-inositol_Transporter"/>
</dbReference>
<dbReference type="InterPro" id="IPR036259">
    <property type="entry name" value="MFS_trans_sf"/>
</dbReference>
<reference evidence="10 11" key="1">
    <citation type="journal article" date="2005" name="Nature">
        <title>Genome sequencing and analysis of Aspergillus oryzae.</title>
        <authorList>
            <person name="Machida M."/>
            <person name="Asai K."/>
            <person name="Sano M."/>
            <person name="Tanaka T."/>
            <person name="Kumagai T."/>
            <person name="Terai G."/>
            <person name="Kusumoto K."/>
            <person name="Arima T."/>
            <person name="Akita O."/>
            <person name="Kashiwagi Y."/>
            <person name="Abe K."/>
            <person name="Gomi K."/>
            <person name="Horiuchi H."/>
            <person name="Kitamoto K."/>
            <person name="Kobayashi T."/>
            <person name="Takeuchi M."/>
            <person name="Denning D.W."/>
            <person name="Galagan J.E."/>
            <person name="Nierman W.C."/>
            <person name="Yu J."/>
            <person name="Archer D.B."/>
            <person name="Bennett J.W."/>
            <person name="Bhatnagar D."/>
            <person name="Cleveland T.E."/>
            <person name="Fedorova N.D."/>
            <person name="Gotoh O."/>
            <person name="Horikawa H."/>
            <person name="Hosoyama A."/>
            <person name="Ichinomiya M."/>
            <person name="Igarashi R."/>
            <person name="Iwashita K."/>
            <person name="Juvvadi P.R."/>
            <person name="Kato M."/>
            <person name="Kato Y."/>
            <person name="Kin T."/>
            <person name="Kokubun A."/>
            <person name="Maeda H."/>
            <person name="Maeyama N."/>
            <person name="Maruyama J."/>
            <person name="Nagasaki H."/>
            <person name="Nakajima T."/>
            <person name="Oda K."/>
            <person name="Okada K."/>
            <person name="Paulsen I."/>
            <person name="Sakamoto K."/>
            <person name="Sawano T."/>
            <person name="Takahashi M."/>
            <person name="Takase K."/>
            <person name="Terabayashi Y."/>
            <person name="Wortman J."/>
            <person name="Yamada O."/>
            <person name="Yamagata Y."/>
            <person name="Anazawa H."/>
            <person name="Hata Y."/>
            <person name="Koide Y."/>
            <person name="Komori T."/>
            <person name="Koyama Y."/>
            <person name="Minetoki T."/>
            <person name="Suharnan S."/>
            <person name="Tanaka A."/>
            <person name="Isono K."/>
            <person name="Kuhara S."/>
            <person name="Ogasawara N."/>
            <person name="Kikuchi H."/>
        </authorList>
    </citation>
    <scope>NUCLEOTIDE SEQUENCE [LARGE SCALE GENOMIC DNA]</scope>
    <source>
        <strain evidence="11">ATCC 42149 / RIB 40</strain>
    </source>
</reference>
<evidence type="ECO:0000256" key="2">
    <source>
        <dbReference type="ARBA" id="ARBA00010992"/>
    </source>
</evidence>
<dbReference type="InterPro" id="IPR003663">
    <property type="entry name" value="Sugar/inositol_transpt"/>
</dbReference>